<feature type="compositionally biased region" description="Polar residues" evidence="1">
    <location>
        <begin position="235"/>
        <end position="255"/>
    </location>
</feature>
<feature type="domain" description="MADF" evidence="2">
    <location>
        <begin position="23"/>
        <end position="114"/>
    </location>
</feature>
<evidence type="ECO:0000259" key="2">
    <source>
        <dbReference type="PROSITE" id="PS51029"/>
    </source>
</evidence>
<feature type="compositionally biased region" description="Basic and acidic residues" evidence="1">
    <location>
        <begin position="1622"/>
        <end position="1641"/>
    </location>
</feature>
<dbReference type="Pfam" id="PF10545">
    <property type="entry name" value="MADF_DNA_bdg"/>
    <property type="match status" value="1"/>
</dbReference>
<feature type="compositionally biased region" description="Basic residues" evidence="1">
    <location>
        <begin position="1275"/>
        <end position="1284"/>
    </location>
</feature>
<feature type="compositionally biased region" description="Low complexity" evidence="1">
    <location>
        <begin position="1772"/>
        <end position="1783"/>
    </location>
</feature>
<feature type="region of interest" description="Disordered" evidence="1">
    <location>
        <begin position="2021"/>
        <end position="2059"/>
    </location>
</feature>
<feature type="compositionally biased region" description="Basic and acidic residues" evidence="1">
    <location>
        <begin position="677"/>
        <end position="707"/>
    </location>
</feature>
<feature type="region of interest" description="Disordered" evidence="1">
    <location>
        <begin position="1614"/>
        <end position="1685"/>
    </location>
</feature>
<feature type="compositionally biased region" description="Polar residues" evidence="1">
    <location>
        <begin position="262"/>
        <end position="286"/>
    </location>
</feature>
<feature type="compositionally biased region" description="Basic and acidic residues" evidence="1">
    <location>
        <begin position="1650"/>
        <end position="1685"/>
    </location>
</feature>
<dbReference type="KEGG" id="dan:6496422"/>
<dbReference type="PROSITE" id="PS51029">
    <property type="entry name" value="MADF"/>
    <property type="match status" value="1"/>
</dbReference>
<evidence type="ECO:0000313" key="4">
    <source>
        <dbReference type="Proteomes" id="UP000007801"/>
    </source>
</evidence>
<feature type="region of interest" description="Disordered" evidence="1">
    <location>
        <begin position="748"/>
        <end position="798"/>
    </location>
</feature>
<dbReference type="OrthoDB" id="8190343at2759"/>
<dbReference type="HOGENOM" id="CLU_003328_0_0_1"/>
<reference evidence="3 4" key="1">
    <citation type="journal article" date="2007" name="Nature">
        <title>Evolution of genes and genomes on the Drosophila phylogeny.</title>
        <authorList>
            <consortium name="Drosophila 12 Genomes Consortium"/>
            <person name="Clark A.G."/>
            <person name="Eisen M.B."/>
            <person name="Smith D.R."/>
            <person name="Bergman C.M."/>
            <person name="Oliver B."/>
            <person name="Markow T.A."/>
            <person name="Kaufman T.C."/>
            <person name="Kellis M."/>
            <person name="Gelbart W."/>
            <person name="Iyer V.N."/>
            <person name="Pollard D.A."/>
            <person name="Sackton T.B."/>
            <person name="Larracuente A.M."/>
            <person name="Singh N.D."/>
            <person name="Abad J.P."/>
            <person name="Abt D.N."/>
            <person name="Adryan B."/>
            <person name="Aguade M."/>
            <person name="Akashi H."/>
            <person name="Anderson W.W."/>
            <person name="Aquadro C.F."/>
            <person name="Ardell D.H."/>
            <person name="Arguello R."/>
            <person name="Artieri C.G."/>
            <person name="Barbash D.A."/>
            <person name="Barker D."/>
            <person name="Barsanti P."/>
            <person name="Batterham P."/>
            <person name="Batzoglou S."/>
            <person name="Begun D."/>
            <person name="Bhutkar A."/>
            <person name="Blanco E."/>
            <person name="Bosak S.A."/>
            <person name="Bradley R.K."/>
            <person name="Brand A.D."/>
            <person name="Brent M.R."/>
            <person name="Brooks A.N."/>
            <person name="Brown R.H."/>
            <person name="Butlin R.K."/>
            <person name="Caggese C."/>
            <person name="Calvi B.R."/>
            <person name="Bernardo de Carvalho A."/>
            <person name="Caspi A."/>
            <person name="Castrezana S."/>
            <person name="Celniker S.E."/>
            <person name="Chang J.L."/>
            <person name="Chapple C."/>
            <person name="Chatterji S."/>
            <person name="Chinwalla A."/>
            <person name="Civetta A."/>
            <person name="Clifton S.W."/>
            <person name="Comeron J.M."/>
            <person name="Costello J.C."/>
            <person name="Coyne J.A."/>
            <person name="Daub J."/>
            <person name="David R.G."/>
            <person name="Delcher A.L."/>
            <person name="Delehaunty K."/>
            <person name="Do C.B."/>
            <person name="Ebling H."/>
            <person name="Edwards K."/>
            <person name="Eickbush T."/>
            <person name="Evans J.D."/>
            <person name="Filipski A."/>
            <person name="Findeiss S."/>
            <person name="Freyhult E."/>
            <person name="Fulton L."/>
            <person name="Fulton R."/>
            <person name="Garcia A.C."/>
            <person name="Gardiner A."/>
            <person name="Garfield D.A."/>
            <person name="Garvin B.E."/>
            <person name="Gibson G."/>
            <person name="Gilbert D."/>
            <person name="Gnerre S."/>
            <person name="Godfrey J."/>
            <person name="Good R."/>
            <person name="Gotea V."/>
            <person name="Gravely B."/>
            <person name="Greenberg A.J."/>
            <person name="Griffiths-Jones S."/>
            <person name="Gross S."/>
            <person name="Guigo R."/>
            <person name="Gustafson E.A."/>
            <person name="Haerty W."/>
            <person name="Hahn M.W."/>
            <person name="Halligan D.L."/>
            <person name="Halpern A.L."/>
            <person name="Halter G.M."/>
            <person name="Han M.V."/>
            <person name="Heger A."/>
            <person name="Hillier L."/>
            <person name="Hinrichs A.S."/>
            <person name="Holmes I."/>
            <person name="Hoskins R.A."/>
            <person name="Hubisz M.J."/>
            <person name="Hultmark D."/>
            <person name="Huntley M.A."/>
            <person name="Jaffe D.B."/>
            <person name="Jagadeeshan S."/>
            <person name="Jeck W.R."/>
            <person name="Johnson J."/>
            <person name="Jones C.D."/>
            <person name="Jordan W.C."/>
            <person name="Karpen G.H."/>
            <person name="Kataoka E."/>
            <person name="Keightley P.D."/>
            <person name="Kheradpour P."/>
            <person name="Kirkness E.F."/>
            <person name="Koerich L.B."/>
            <person name="Kristiansen K."/>
            <person name="Kudrna D."/>
            <person name="Kulathinal R.J."/>
            <person name="Kumar S."/>
            <person name="Kwok R."/>
            <person name="Lander E."/>
            <person name="Langley C.H."/>
            <person name="Lapoint R."/>
            <person name="Lazzaro B.P."/>
            <person name="Lee S.J."/>
            <person name="Levesque L."/>
            <person name="Li R."/>
            <person name="Lin C.F."/>
            <person name="Lin M.F."/>
            <person name="Lindblad-Toh K."/>
            <person name="Llopart A."/>
            <person name="Long M."/>
            <person name="Low L."/>
            <person name="Lozovsky E."/>
            <person name="Lu J."/>
            <person name="Luo M."/>
            <person name="Machado C.A."/>
            <person name="Makalowski W."/>
            <person name="Marzo M."/>
            <person name="Matsuda M."/>
            <person name="Matzkin L."/>
            <person name="McAllister B."/>
            <person name="McBride C.S."/>
            <person name="McKernan B."/>
            <person name="McKernan K."/>
            <person name="Mendez-Lago M."/>
            <person name="Minx P."/>
            <person name="Mollenhauer M.U."/>
            <person name="Montooth K."/>
            <person name="Mount S.M."/>
            <person name="Mu X."/>
            <person name="Myers E."/>
            <person name="Negre B."/>
            <person name="Newfeld S."/>
            <person name="Nielsen R."/>
            <person name="Noor M.A."/>
            <person name="O'Grady P."/>
            <person name="Pachter L."/>
            <person name="Papaceit M."/>
            <person name="Parisi M.J."/>
            <person name="Parisi M."/>
            <person name="Parts L."/>
            <person name="Pedersen J.S."/>
            <person name="Pesole G."/>
            <person name="Phillippy A.M."/>
            <person name="Ponting C.P."/>
            <person name="Pop M."/>
            <person name="Porcelli D."/>
            <person name="Powell J.R."/>
            <person name="Prohaska S."/>
            <person name="Pruitt K."/>
            <person name="Puig M."/>
            <person name="Quesneville H."/>
            <person name="Ram K.R."/>
            <person name="Rand D."/>
            <person name="Rasmussen M.D."/>
            <person name="Reed L.K."/>
            <person name="Reenan R."/>
            <person name="Reily A."/>
            <person name="Remington K.A."/>
            <person name="Rieger T.T."/>
            <person name="Ritchie M.G."/>
            <person name="Robin C."/>
            <person name="Rogers Y.H."/>
            <person name="Rohde C."/>
            <person name="Rozas J."/>
            <person name="Rubenfield M.J."/>
            <person name="Ruiz A."/>
            <person name="Russo S."/>
            <person name="Salzberg S.L."/>
            <person name="Sanchez-Gracia A."/>
            <person name="Saranga D.J."/>
            <person name="Sato H."/>
            <person name="Schaeffer S.W."/>
            <person name="Schatz M.C."/>
            <person name="Schlenke T."/>
            <person name="Schwartz R."/>
            <person name="Segarra C."/>
            <person name="Singh R.S."/>
            <person name="Sirot L."/>
            <person name="Sirota M."/>
            <person name="Sisneros N.B."/>
            <person name="Smith C.D."/>
            <person name="Smith T.F."/>
            <person name="Spieth J."/>
            <person name="Stage D.E."/>
            <person name="Stark A."/>
            <person name="Stephan W."/>
            <person name="Strausberg R.L."/>
            <person name="Strempel S."/>
            <person name="Sturgill D."/>
            <person name="Sutton G."/>
            <person name="Sutton G.G."/>
            <person name="Tao W."/>
            <person name="Teichmann S."/>
            <person name="Tobari Y.N."/>
            <person name="Tomimura Y."/>
            <person name="Tsolas J.M."/>
            <person name="Valente V.L."/>
            <person name="Venter E."/>
            <person name="Venter J.C."/>
            <person name="Vicario S."/>
            <person name="Vieira F.G."/>
            <person name="Vilella A.J."/>
            <person name="Villasante A."/>
            <person name="Walenz B."/>
            <person name="Wang J."/>
            <person name="Wasserman M."/>
            <person name="Watts T."/>
            <person name="Wilson D."/>
            <person name="Wilson R.K."/>
            <person name="Wing R.A."/>
            <person name="Wolfner M.F."/>
            <person name="Wong A."/>
            <person name="Wong G.K."/>
            <person name="Wu C.I."/>
            <person name="Wu G."/>
            <person name="Yamamoto D."/>
            <person name="Yang H.P."/>
            <person name="Yang S.P."/>
            <person name="Yorke J.A."/>
            <person name="Yoshida K."/>
            <person name="Zdobnov E."/>
            <person name="Zhang P."/>
            <person name="Zhang Y."/>
            <person name="Zimin A.V."/>
            <person name="Baldwin J."/>
            <person name="Abdouelleil A."/>
            <person name="Abdulkadir J."/>
            <person name="Abebe A."/>
            <person name="Abera B."/>
            <person name="Abreu J."/>
            <person name="Acer S.C."/>
            <person name="Aftuck L."/>
            <person name="Alexander A."/>
            <person name="An P."/>
            <person name="Anderson E."/>
            <person name="Anderson S."/>
            <person name="Arachi H."/>
            <person name="Azer M."/>
            <person name="Bachantsang P."/>
            <person name="Barry A."/>
            <person name="Bayul T."/>
            <person name="Berlin A."/>
            <person name="Bessette D."/>
            <person name="Bloom T."/>
            <person name="Blye J."/>
            <person name="Boguslavskiy L."/>
            <person name="Bonnet C."/>
            <person name="Boukhgalter B."/>
            <person name="Bourzgui I."/>
            <person name="Brown A."/>
            <person name="Cahill P."/>
            <person name="Channer S."/>
            <person name="Cheshatsang Y."/>
            <person name="Chuda L."/>
            <person name="Citroen M."/>
            <person name="Collymore A."/>
            <person name="Cooke P."/>
            <person name="Costello M."/>
            <person name="D'Aco K."/>
            <person name="Daza R."/>
            <person name="De Haan G."/>
            <person name="DeGray S."/>
            <person name="DeMaso C."/>
            <person name="Dhargay N."/>
            <person name="Dooley K."/>
            <person name="Dooley E."/>
            <person name="Doricent M."/>
            <person name="Dorje P."/>
            <person name="Dorjee K."/>
            <person name="Dupes A."/>
            <person name="Elong R."/>
            <person name="Falk J."/>
            <person name="Farina A."/>
            <person name="Faro S."/>
            <person name="Ferguson D."/>
            <person name="Fisher S."/>
            <person name="Foley C.D."/>
            <person name="Franke A."/>
            <person name="Friedrich D."/>
            <person name="Gadbois L."/>
            <person name="Gearin G."/>
            <person name="Gearin C.R."/>
            <person name="Giannoukos G."/>
            <person name="Goode T."/>
            <person name="Graham J."/>
            <person name="Grandbois E."/>
            <person name="Grewal S."/>
            <person name="Gyaltsen K."/>
            <person name="Hafez N."/>
            <person name="Hagos B."/>
            <person name="Hall J."/>
            <person name="Henson C."/>
            <person name="Hollinger A."/>
            <person name="Honan T."/>
            <person name="Huard M.D."/>
            <person name="Hughes L."/>
            <person name="Hurhula B."/>
            <person name="Husby M.E."/>
            <person name="Kamat A."/>
            <person name="Kanga B."/>
            <person name="Kashin S."/>
            <person name="Khazanovich D."/>
            <person name="Kisner P."/>
            <person name="Lance K."/>
            <person name="Lara M."/>
            <person name="Lee W."/>
            <person name="Lennon N."/>
            <person name="Letendre F."/>
            <person name="LeVine R."/>
            <person name="Lipovsky A."/>
            <person name="Liu X."/>
            <person name="Liu J."/>
            <person name="Liu S."/>
            <person name="Lokyitsang T."/>
            <person name="Lokyitsang Y."/>
            <person name="Lubonja R."/>
            <person name="Lui A."/>
            <person name="MacDonald P."/>
            <person name="Magnisalis V."/>
            <person name="Maru K."/>
            <person name="Matthews C."/>
            <person name="McCusker W."/>
            <person name="McDonough S."/>
            <person name="Mehta T."/>
            <person name="Meldrim J."/>
            <person name="Meneus L."/>
            <person name="Mihai O."/>
            <person name="Mihalev A."/>
            <person name="Mihova T."/>
            <person name="Mittelman R."/>
            <person name="Mlenga V."/>
            <person name="Montmayeur A."/>
            <person name="Mulrain L."/>
            <person name="Navidi A."/>
            <person name="Naylor J."/>
            <person name="Negash T."/>
            <person name="Nguyen T."/>
            <person name="Nguyen N."/>
            <person name="Nicol R."/>
            <person name="Norbu C."/>
            <person name="Norbu N."/>
            <person name="Novod N."/>
            <person name="O'Neill B."/>
            <person name="Osman S."/>
            <person name="Markiewicz E."/>
            <person name="Oyono O.L."/>
            <person name="Patti C."/>
            <person name="Phunkhang P."/>
            <person name="Pierre F."/>
            <person name="Priest M."/>
            <person name="Raghuraman S."/>
            <person name="Rege F."/>
            <person name="Reyes R."/>
            <person name="Rise C."/>
            <person name="Rogov P."/>
            <person name="Ross K."/>
            <person name="Ryan E."/>
            <person name="Settipalli S."/>
            <person name="Shea T."/>
            <person name="Sherpa N."/>
            <person name="Shi L."/>
            <person name="Shih D."/>
            <person name="Sparrow T."/>
            <person name="Spaulding J."/>
            <person name="Stalker J."/>
            <person name="Stange-Thomann N."/>
            <person name="Stavropoulos S."/>
            <person name="Stone C."/>
            <person name="Strader C."/>
            <person name="Tesfaye S."/>
            <person name="Thomson T."/>
            <person name="Thoulutsang Y."/>
            <person name="Thoulutsang D."/>
            <person name="Topham K."/>
            <person name="Topping I."/>
            <person name="Tsamla T."/>
            <person name="Vassiliev H."/>
            <person name="Vo A."/>
            <person name="Wangchuk T."/>
            <person name="Wangdi T."/>
            <person name="Weiand M."/>
            <person name="Wilkinson J."/>
            <person name="Wilson A."/>
            <person name="Yadav S."/>
            <person name="Young G."/>
            <person name="Yu Q."/>
            <person name="Zembek L."/>
            <person name="Zhong D."/>
            <person name="Zimmer A."/>
            <person name="Zwirko Z."/>
            <person name="Jaffe D.B."/>
            <person name="Alvarez P."/>
            <person name="Brockman W."/>
            <person name="Butler J."/>
            <person name="Chin C."/>
            <person name="Gnerre S."/>
            <person name="Grabherr M."/>
            <person name="Kleber M."/>
            <person name="Mauceli E."/>
            <person name="MacCallum I."/>
        </authorList>
    </citation>
    <scope>NUCLEOTIDE SEQUENCE [LARGE SCALE GENOMIC DNA]</scope>
    <source>
        <strain evidence="4">Tucson 14024-0371.13</strain>
    </source>
</reference>
<feature type="compositionally biased region" description="Polar residues" evidence="1">
    <location>
        <begin position="1744"/>
        <end position="1757"/>
    </location>
</feature>
<dbReference type="EMBL" id="CH902619">
    <property type="protein sequence ID" value="EDV37706.2"/>
    <property type="molecule type" value="Genomic_DNA"/>
</dbReference>
<feature type="compositionally biased region" description="Basic and acidic residues" evidence="1">
    <location>
        <begin position="748"/>
        <end position="758"/>
    </location>
</feature>
<feature type="compositionally biased region" description="Basic and acidic residues" evidence="1">
    <location>
        <begin position="879"/>
        <end position="916"/>
    </location>
</feature>
<feature type="compositionally biased region" description="Polar residues" evidence="1">
    <location>
        <begin position="1538"/>
        <end position="1548"/>
    </location>
</feature>
<evidence type="ECO:0000256" key="1">
    <source>
        <dbReference type="SAM" id="MobiDB-lite"/>
    </source>
</evidence>
<feature type="region of interest" description="Disordered" evidence="1">
    <location>
        <begin position="446"/>
        <end position="485"/>
    </location>
</feature>
<feature type="compositionally biased region" description="Basic and acidic residues" evidence="1">
    <location>
        <begin position="1003"/>
        <end position="1040"/>
    </location>
</feature>
<feature type="compositionally biased region" description="Basic and acidic residues" evidence="1">
    <location>
        <begin position="941"/>
        <end position="983"/>
    </location>
</feature>
<feature type="compositionally biased region" description="Basic and acidic residues" evidence="1">
    <location>
        <begin position="1335"/>
        <end position="1384"/>
    </location>
</feature>
<feature type="region of interest" description="Disordered" evidence="1">
    <location>
        <begin position="1744"/>
        <end position="1815"/>
    </location>
</feature>
<gene>
    <name evidence="3" type="primary">Dana\GF13583</name>
    <name evidence="3" type="synonym">dana_GLEANR_13596</name>
    <name evidence="3" type="ORF">GF13583</name>
</gene>
<keyword evidence="4" id="KW-1185">Reference proteome</keyword>
<feature type="compositionally biased region" description="Acidic residues" evidence="1">
    <location>
        <begin position="1324"/>
        <end position="1334"/>
    </location>
</feature>
<feature type="region of interest" description="Disordered" evidence="1">
    <location>
        <begin position="1868"/>
        <end position="1921"/>
    </location>
</feature>
<feature type="region of interest" description="Disordered" evidence="1">
    <location>
        <begin position="677"/>
        <end position="726"/>
    </location>
</feature>
<feature type="compositionally biased region" description="Polar residues" evidence="1">
    <location>
        <begin position="468"/>
        <end position="481"/>
    </location>
</feature>
<evidence type="ECO:0000313" key="3">
    <source>
        <dbReference type="EMBL" id="EDV37706.2"/>
    </source>
</evidence>
<feature type="compositionally biased region" description="Basic residues" evidence="1">
    <location>
        <begin position="1309"/>
        <end position="1318"/>
    </location>
</feature>
<dbReference type="PANTHER" id="PTHR21505:SF8">
    <property type="entry name" value="DPT-YFP REPRESSOR BY OVEREXPRESSION, ISOFORM D-RELATED"/>
    <property type="match status" value="1"/>
</dbReference>
<feature type="compositionally biased region" description="Basic and acidic residues" evidence="1">
    <location>
        <begin position="833"/>
        <end position="854"/>
    </location>
</feature>
<feature type="region of interest" description="Disordered" evidence="1">
    <location>
        <begin position="817"/>
        <end position="1129"/>
    </location>
</feature>
<name>B3MF78_DROAN</name>
<feature type="compositionally biased region" description="Polar residues" evidence="1">
    <location>
        <begin position="855"/>
        <end position="864"/>
    </location>
</feature>
<feature type="compositionally biased region" description="Low complexity" evidence="1">
    <location>
        <begin position="517"/>
        <end position="526"/>
    </location>
</feature>
<sequence>MAPKDYSTYLMLERMNEENNTQKLIRLYRSNECLWNPQSSGYHSPSVKDNAWRRITRLMDSGLTPDQVKLQVLALRNYYDKECTAIRKSQLEGYSYLPRHAYFEDLHFLKGPEGPTDLNGGNGVLEDDFMLEDERKICKNSEETICQGTASLHPCLSDNNDNFTYYKLVLEPEQPSIAVPNEDVVVGQLGRSASGNDRWYPTSYCLRCCENKGGRVSLCESCCGRGKRFCPAKESGNSLGEESSYNSGGRTQSRNQYDDDSYSSPRTSQPRQNFRPQYQKSQSPSPRYQCDSRCTIANSQSQSNRNQESSRDCVCGEGAYVDMGNLGANESDGSDNWPSPRLCGQRRPKFKPRYRYVVTDHGLKECCGGSWKRNNEAMCRRLQAQLDKQSNNQSNNQSNKCCCPNQNSGRESNRNFRYQSGEDELNVMLLKNNCPRRRPQAINCQCPVHSEPYNNNPPPQDPVRYHENQPNGQPRSENPQMQAPERYNNDQTNFMVYPCGCQYDSFRQQADDPPNVPNYYQQNQQYEPGPTSYPVPALPNTTAQMDEFGDMCVPCHLLNDFDPSTLPPQARVYCFSTENPESWRQDMNYGPPGQNVCEECKRQNKYCAGTCPLNQPTSDDRSESVYDSYNAPCYCDGRGPGNGSAYSQDSRQVANQNIPPNYQEDVPQINNMPEEEYRSLDGRQRADFGESSDERGKGRPYPRRKEDFDEEPPVRTQRSNDNSARMGPFLRESCCSEAACCNLRNEDAQRPKAPRNDEDSFTQYESANSDYSNSRRNKRKEAPVDNPDPNLKLYSLATDDSQFGTYCEECSNFRRNEDYRDNRKARPPPYDRNNQDERRDSTGSRSKGPDDRNYQDGNRASMSSRSKDQEDSPPSVCECTDKKPRSKARSQEDRDYQEEKRDSVSSRSKGQDDRSYPDGNRASVSSRSKGPDVPSSPDNESDNKKSPPKARPPEDRNYQEERRESTASRSKGPDDRRDQDGKRGSASSRSNAAEKPPPPDYESENRSPDVKKMPKEDSDTMDEKPKRRSKNNYEDQKEQPEDQYEDNCIDENCPKMGARNRQRNEQNINKGDDYCNIEMCPRPQQCPYLKGGSGRKFNQEASNEDDQSRSYDFERQSPRQQKDRRRQNDCNNCTDDTCPYGEDENRNYSNERSTRQRQTGCNNCTNDTCPYEENKRAPDERSNRRKMQCNNCNDDTCPYEENKRAPDERRNRRKMQCNNCNDDTCPYGNENKGKGRDYSEERSTRRQKGCNNCTNETCPYEEDENGDYSDERPTSRQKKNRRNNGRTNDENDTYPYRDEEEKGYSNGRRTSRSQKNRKNRPDDTTDTYPEDDDENKNYSPERRQKGRSNREVDCNKDTCKYKNKDSSKQKDSSRRDSDKSRGADEVFCNDETCKYKKNDSSKSTKGESTRRDSSDSYKDAPTDGDKKSSRRSRSNSPSKNPRCPPRNKSAEKRKKAANSKNSKYDDSSRDWDRNREERSDRYQVDSRNSAERSGRFLNYHIASNEDDYYSDDYGRNNYNDRNLVDCNCSAERMDTSPRRNGNGRSQRSAPPRNDNRRKMDDYDYDDDYDDNDRTYNRNKNSKPAPPKSTKARGTDPYPSEYECRCSDKEFCQRKTKNGKGQGPKDDQSPKPIDTGEPKDTQPADNENDDDKPQKTEENERTVCECHSDSDEKIKAEEPVADDSVKRPSAGNVLITSKSPFLSSIKKALPLGLTILSPICIQNRQFEVVENFPIQDLTSLMEQVQEFRSPSQDSTRNSLPVKKKATYHYNGPSTSFAKSSKASSNRGAPIAPKSPMGETTKRRGAGSPQGRHMTPLGIRRPTFRKQESTKDSANSKFLFDINSEQYYICKLQDDGSAKQYLILMPKEAIGGPDGPREVPGQSSAKDRHYCHRQSSGFQSVSWAHPGSTNQSQESQQSKRLEPGECHPIFPTIEWIKNHLAAAVMDPIVDTKKGIPTRKLRRKVVTKLLSSKSRKASQKANTKGTDDNRALLVAHKVICQGEMEKTDQQVVVLHPPVADFRPSRYSFDKDMAPDSAASPGPKPLAKKAPKPPAKPKRTVLR</sequence>
<feature type="compositionally biased region" description="Polar residues" evidence="1">
    <location>
        <begin position="761"/>
        <end position="774"/>
    </location>
</feature>
<accession>B3MF78</accession>
<dbReference type="InParanoid" id="B3MF78"/>
<feature type="compositionally biased region" description="Basic and acidic residues" evidence="1">
    <location>
        <begin position="1391"/>
        <end position="1427"/>
    </location>
</feature>
<feature type="region of interest" description="Disordered" evidence="1">
    <location>
        <begin position="1261"/>
        <end position="1599"/>
    </location>
</feature>
<feature type="compositionally biased region" description="Basic residues" evidence="1">
    <location>
        <begin position="2042"/>
        <end position="2059"/>
    </location>
</feature>
<dbReference type="PANTHER" id="PTHR21505">
    <property type="entry name" value="MADF DOMAIN-CONTAINING PROTEIN-RELATED"/>
    <property type="match status" value="1"/>
</dbReference>
<dbReference type="SMART" id="SM00595">
    <property type="entry name" value="MADF"/>
    <property type="match status" value="1"/>
</dbReference>
<dbReference type="InterPro" id="IPR006578">
    <property type="entry name" value="MADF-dom"/>
</dbReference>
<organism evidence="3 4">
    <name type="scientific">Drosophila ananassae</name>
    <name type="common">Fruit fly</name>
    <dbReference type="NCBI Taxonomy" id="7217"/>
    <lineage>
        <taxon>Eukaryota</taxon>
        <taxon>Metazoa</taxon>
        <taxon>Ecdysozoa</taxon>
        <taxon>Arthropoda</taxon>
        <taxon>Hexapoda</taxon>
        <taxon>Insecta</taxon>
        <taxon>Pterygota</taxon>
        <taxon>Neoptera</taxon>
        <taxon>Endopterygota</taxon>
        <taxon>Diptera</taxon>
        <taxon>Brachycera</taxon>
        <taxon>Muscomorpha</taxon>
        <taxon>Ephydroidea</taxon>
        <taxon>Drosophilidae</taxon>
        <taxon>Drosophila</taxon>
        <taxon>Sophophora</taxon>
    </lineage>
</organism>
<dbReference type="Proteomes" id="UP000007801">
    <property type="component" value="Unassembled WGS sequence"/>
</dbReference>
<feature type="region of interest" description="Disordered" evidence="1">
    <location>
        <begin position="233"/>
        <end position="289"/>
    </location>
</feature>
<feature type="region of interest" description="Disordered" evidence="1">
    <location>
        <begin position="510"/>
        <end position="532"/>
    </location>
</feature>
<feature type="compositionally biased region" description="Polar residues" evidence="1">
    <location>
        <begin position="1891"/>
        <end position="1914"/>
    </location>
</feature>
<protein>
    <submittedName>
        <fullName evidence="3">Uncharacterized protein, isoform B</fullName>
    </submittedName>
</protein>
<dbReference type="GeneID" id="6496422"/>
<feature type="compositionally biased region" description="Basic and acidic residues" evidence="1">
    <location>
        <begin position="1106"/>
        <end position="1121"/>
    </location>
</feature>
<proteinExistence type="predicted"/>
<feature type="compositionally biased region" description="Basic and acidic residues" evidence="1">
    <location>
        <begin position="1462"/>
        <end position="1494"/>
    </location>
</feature>